<evidence type="ECO:0000256" key="5">
    <source>
        <dbReference type="ARBA" id="ARBA00023163"/>
    </source>
</evidence>
<dbReference type="Gene3D" id="1.10.10.60">
    <property type="entry name" value="Homeodomain-like"/>
    <property type="match status" value="2"/>
</dbReference>
<dbReference type="SMART" id="SM00717">
    <property type="entry name" value="SANT"/>
    <property type="match status" value="2"/>
</dbReference>
<evidence type="ECO:0000256" key="3">
    <source>
        <dbReference type="ARBA" id="ARBA00023015"/>
    </source>
</evidence>
<evidence type="ECO:0000256" key="2">
    <source>
        <dbReference type="ARBA" id="ARBA00022737"/>
    </source>
</evidence>
<dbReference type="FunFam" id="1.10.10.60:FF:000394">
    <property type="entry name" value="MYB transcription factor"/>
    <property type="match status" value="1"/>
</dbReference>
<dbReference type="PANTHER" id="PTHR10641:SF1413">
    <property type="entry name" value="MYB-RELATED PROTEIN MYB4"/>
    <property type="match status" value="1"/>
</dbReference>
<name>A0A6B9QRD2_TAXCH</name>
<sequence length="420" mass="47113">MGRAPCCDKMGVKRGPWTTEEDKALVNFIHRNGHGNWRALPKQAGLMRCGKSCRLRWTNYLRPDIKRGNFSPEEEQAIINLHQLMGNRWSAIASRLPGRTDNEIKNVWNTHLKKRLLRMKIDPTTTTLSMSPGLITLGGNLAVPAFPTQQKASPDFPTTVCNLSDSIHDSHNLSSEDFPCIDCDTGSRLNLMDSFGVEYDQKPQNIQDETRRQEIDPTTTTLSMSPGLITLGENLAVPAFPTQQKASPDFPTTVCNLSDSIHDSHNLSSEDFPCIDCDTGSRLNLMDSFGVEYDQKPQNIQDETQRQDPQTYISQNQDFADEERWFPGKSQDATEITSSEIMWPQHSSNQKAHSPMSAHPDDDLLSTIDGVTEDTNSQTLWSIDFHAHDDDCDGTDYWLEVLRQAGSSPTLYRVAPLSQA</sequence>
<dbReference type="AlphaFoldDB" id="A0A6B9QRD2"/>
<dbReference type="GO" id="GO:0005634">
    <property type="term" value="C:nucleus"/>
    <property type="evidence" value="ECO:0007669"/>
    <property type="project" value="UniProtKB-SubCell"/>
</dbReference>
<keyword evidence="3" id="KW-0805">Transcription regulation</keyword>
<dbReference type="PANTHER" id="PTHR10641">
    <property type="entry name" value="MYB FAMILY TRANSCRIPTION FACTOR"/>
    <property type="match status" value="1"/>
</dbReference>
<feature type="domain" description="HTH myb-type" evidence="8">
    <location>
        <begin position="9"/>
        <end position="61"/>
    </location>
</feature>
<proteinExistence type="evidence at transcript level"/>
<dbReference type="InterPro" id="IPR015495">
    <property type="entry name" value="Myb_TF_plants"/>
</dbReference>
<keyword evidence="4" id="KW-0238">DNA-binding</keyword>
<dbReference type="SUPFAM" id="SSF46689">
    <property type="entry name" value="Homeodomain-like"/>
    <property type="match status" value="1"/>
</dbReference>
<keyword evidence="6" id="KW-0539">Nucleus</keyword>
<feature type="domain" description="Myb-like" evidence="7">
    <location>
        <begin position="9"/>
        <end position="61"/>
    </location>
</feature>
<dbReference type="InterPro" id="IPR001005">
    <property type="entry name" value="SANT/Myb"/>
</dbReference>
<dbReference type="PROSITE" id="PS50090">
    <property type="entry name" value="MYB_LIKE"/>
    <property type="match status" value="2"/>
</dbReference>
<evidence type="ECO:0000259" key="8">
    <source>
        <dbReference type="PROSITE" id="PS51294"/>
    </source>
</evidence>
<evidence type="ECO:0000256" key="1">
    <source>
        <dbReference type="ARBA" id="ARBA00004123"/>
    </source>
</evidence>
<dbReference type="GO" id="GO:0000976">
    <property type="term" value="F:transcription cis-regulatory region binding"/>
    <property type="evidence" value="ECO:0007669"/>
    <property type="project" value="UniProtKB-ARBA"/>
</dbReference>
<dbReference type="PROSITE" id="PS51294">
    <property type="entry name" value="HTH_MYB"/>
    <property type="match status" value="2"/>
</dbReference>
<evidence type="ECO:0000259" key="7">
    <source>
        <dbReference type="PROSITE" id="PS50090"/>
    </source>
</evidence>
<dbReference type="FunFam" id="1.10.10.60:FF:000015">
    <property type="entry name" value="Transcription factor RAX3"/>
    <property type="match status" value="1"/>
</dbReference>
<feature type="domain" description="HTH myb-type" evidence="8">
    <location>
        <begin position="62"/>
        <end position="116"/>
    </location>
</feature>
<comment type="subcellular location">
    <subcellularLocation>
        <location evidence="1">Nucleus</location>
    </subcellularLocation>
</comment>
<organism evidence="9">
    <name type="scientific">Taxus chinensis</name>
    <name type="common">Chinese yew</name>
    <name type="synonym">Taxus wallichiana var. chinensis</name>
    <dbReference type="NCBI Taxonomy" id="29808"/>
    <lineage>
        <taxon>Eukaryota</taxon>
        <taxon>Viridiplantae</taxon>
        <taxon>Streptophyta</taxon>
        <taxon>Embryophyta</taxon>
        <taxon>Tracheophyta</taxon>
        <taxon>Spermatophyta</taxon>
        <taxon>Pinopsida</taxon>
        <taxon>Pinidae</taxon>
        <taxon>Conifers II</taxon>
        <taxon>Cupressales</taxon>
        <taxon>Taxaceae</taxon>
        <taxon>Taxus</taxon>
    </lineage>
</organism>
<evidence type="ECO:0000256" key="6">
    <source>
        <dbReference type="ARBA" id="ARBA00023242"/>
    </source>
</evidence>
<accession>A0A6B9QRD2</accession>
<dbReference type="InterPro" id="IPR009057">
    <property type="entry name" value="Homeodomain-like_sf"/>
</dbReference>
<evidence type="ECO:0000256" key="4">
    <source>
        <dbReference type="ARBA" id="ARBA00023125"/>
    </source>
</evidence>
<dbReference type="Pfam" id="PF00249">
    <property type="entry name" value="Myb_DNA-binding"/>
    <property type="match status" value="2"/>
</dbReference>
<protein>
    <submittedName>
        <fullName evidence="9">R2R3-MYB transcription factor 32</fullName>
    </submittedName>
</protein>
<dbReference type="EMBL" id="MN906707">
    <property type="protein sequence ID" value="QHG11460.1"/>
    <property type="molecule type" value="mRNA"/>
</dbReference>
<reference evidence="9" key="1">
    <citation type="journal article" date="2020" name="PeerJ">
        <title>The R2R3-MYB transcription factor family in Taxus chinensis: Identification, characterization, expression profiling and posttranscriptional regulation analysis.</title>
        <authorList>
            <person name="Hu X."/>
            <person name="Zhang L."/>
            <person name="Shao F."/>
            <person name="Qiu D."/>
            <person name="Wilson I.W."/>
        </authorList>
    </citation>
    <scope>NUCLEOTIDE SEQUENCE</scope>
</reference>
<evidence type="ECO:0000313" key="9">
    <source>
        <dbReference type="EMBL" id="QHG11460.1"/>
    </source>
</evidence>
<keyword evidence="2" id="KW-0677">Repeat</keyword>
<keyword evidence="5" id="KW-0804">Transcription</keyword>
<dbReference type="InterPro" id="IPR017930">
    <property type="entry name" value="Myb_dom"/>
</dbReference>
<feature type="domain" description="Myb-like" evidence="7">
    <location>
        <begin position="62"/>
        <end position="112"/>
    </location>
</feature>
<dbReference type="CDD" id="cd00167">
    <property type="entry name" value="SANT"/>
    <property type="match status" value="2"/>
</dbReference>